<feature type="signal peptide" evidence="2">
    <location>
        <begin position="1"/>
        <end position="19"/>
    </location>
</feature>
<proteinExistence type="predicted"/>
<dbReference type="InterPro" id="IPR003410">
    <property type="entry name" value="HYR_dom"/>
</dbReference>
<evidence type="ECO:0000256" key="1">
    <source>
        <dbReference type="ARBA" id="ARBA00022737"/>
    </source>
</evidence>
<dbReference type="EMBL" id="CP022385">
    <property type="protein sequence ID" value="ATA85401.1"/>
    <property type="molecule type" value="Genomic_DNA"/>
</dbReference>
<dbReference type="InterPro" id="IPR026341">
    <property type="entry name" value="T9SS_type_B"/>
</dbReference>
<evidence type="ECO:0000259" key="3">
    <source>
        <dbReference type="PROSITE" id="PS50825"/>
    </source>
</evidence>
<reference evidence="6" key="2">
    <citation type="submission" date="2017-06" db="EMBL/GenBank/DDBJ databases">
        <title>Capnocytophaga spp. assemblies.</title>
        <authorList>
            <person name="Gulvik C.A."/>
        </authorList>
    </citation>
    <scope>NUCLEOTIDE SEQUENCE [LARGE SCALE GENOMIC DNA]</scope>
    <source>
        <strain evidence="6">KC1668</strain>
    </source>
</reference>
<protein>
    <submittedName>
        <fullName evidence="5">Gliding motility-associated C-terminal domain</fullName>
    </submittedName>
    <submittedName>
        <fullName evidence="4">Hyalin</fullName>
    </submittedName>
</protein>
<keyword evidence="2" id="KW-0732">Signal</keyword>
<dbReference type="Pfam" id="PF13585">
    <property type="entry name" value="CHU_C"/>
    <property type="match status" value="1"/>
</dbReference>
<evidence type="ECO:0000313" key="5">
    <source>
        <dbReference type="EMBL" id="SQA74629.1"/>
    </source>
</evidence>
<dbReference type="PROSITE" id="PS50825">
    <property type="entry name" value="HYR"/>
    <property type="match status" value="1"/>
</dbReference>
<evidence type="ECO:0000313" key="4">
    <source>
        <dbReference type="EMBL" id="ATA85401.1"/>
    </source>
</evidence>
<dbReference type="InterPro" id="IPR025667">
    <property type="entry name" value="SprB_repeat"/>
</dbReference>
<evidence type="ECO:0000313" key="6">
    <source>
        <dbReference type="Proteomes" id="UP000217301"/>
    </source>
</evidence>
<dbReference type="KEGG" id="cspu:CGC55_13225"/>
<evidence type="ECO:0000256" key="2">
    <source>
        <dbReference type="SAM" id="SignalP"/>
    </source>
</evidence>
<dbReference type="Proteomes" id="UP000217301">
    <property type="component" value="Chromosome"/>
</dbReference>
<dbReference type="EMBL" id="UAVP01000003">
    <property type="protein sequence ID" value="SQA74629.1"/>
    <property type="molecule type" value="Genomic_DNA"/>
</dbReference>
<dbReference type="RefSeq" id="WP_095909133.1">
    <property type="nucleotide sequence ID" value="NZ_CP022385.1"/>
</dbReference>
<dbReference type="NCBIfam" id="TIGR04131">
    <property type="entry name" value="Bac_Flav_CTERM"/>
    <property type="match status" value="1"/>
</dbReference>
<feature type="domain" description="HYR" evidence="3">
    <location>
        <begin position="912"/>
        <end position="995"/>
    </location>
</feature>
<name>A0AAX2I915_CAPSP</name>
<gene>
    <name evidence="4" type="ORF">CGC55_13225</name>
    <name evidence="5" type="ORF">NCTC11653_00520</name>
</gene>
<organism evidence="5 7">
    <name type="scientific">Capnocytophaga sputigena</name>
    <dbReference type="NCBI Taxonomy" id="1019"/>
    <lineage>
        <taxon>Bacteria</taxon>
        <taxon>Pseudomonadati</taxon>
        <taxon>Bacteroidota</taxon>
        <taxon>Flavobacteriia</taxon>
        <taxon>Flavobacteriales</taxon>
        <taxon>Flavobacteriaceae</taxon>
        <taxon>Capnocytophaga</taxon>
    </lineage>
</organism>
<reference evidence="4" key="1">
    <citation type="journal article" date="2017" name="Genome Announc.">
        <title>Twelve Complete Reference Genomes of Clinical Isolates in the Capnocytophaga Genus.</title>
        <authorList>
            <person name="Villarma A."/>
            <person name="Gulvik C.A."/>
            <person name="Rowe L.A."/>
            <person name="Sheth M."/>
            <person name="Juieng P."/>
            <person name="Nicholson A.C."/>
            <person name="Loparev V.N."/>
            <person name="McQuiston J.R."/>
        </authorList>
    </citation>
    <scope>NUCLEOTIDE SEQUENCE</scope>
    <source>
        <strain evidence="4">KC1668</strain>
    </source>
</reference>
<dbReference type="Pfam" id="PF13573">
    <property type="entry name" value="SprB"/>
    <property type="match status" value="2"/>
</dbReference>
<dbReference type="Proteomes" id="UP000249902">
    <property type="component" value="Unassembled WGS sequence"/>
</dbReference>
<accession>A0AAX2I915</accession>
<keyword evidence="6" id="KW-1185">Reference proteome</keyword>
<dbReference type="Pfam" id="PF02494">
    <property type="entry name" value="HYR"/>
    <property type="match status" value="1"/>
</dbReference>
<reference evidence="5 7" key="3">
    <citation type="submission" date="2018-06" db="EMBL/GenBank/DDBJ databases">
        <authorList>
            <consortium name="Pathogen Informatics"/>
            <person name="Doyle S."/>
        </authorList>
    </citation>
    <scope>NUCLEOTIDE SEQUENCE [LARGE SCALE GENOMIC DNA]</scope>
    <source>
        <strain evidence="5 7">NCTC11653</strain>
    </source>
</reference>
<sequence length="3955" mass="429037">MKKFLTAIVFLIFTGAGFAQCINVQTTAIKGNCYSDNQIKVTAQDMTPYPSICLPSSGKFIVEIQGPGKDGEMFRMNRPSPSAPAEYTFYNLKVGKYKIIVRDEDTGAFDEREVDADSNYKVMNIQNLEALAPSCGQTNSGGVRFKIPNGGIGPFQVTIFDMNRNVIVPMQEFSRPANNGYIEVRGDNAHPLPINKQIIVQIHDKTNIGNQCGETRRFPSIQIPSQQKYVVECINIKTYLRRLEKNNKDCKYRFRIDLVRPEDNRLIYQGIDDMTEFRNFFKKPGTAVLRIVNKGITIDMSSTFSDYYYYTNSYEIESGDEIEITIKGPKNTIKERFKLDNRINVSYYGPLIYNAKDCSRNRTYYTEGTCGNITSNTEKYLCGTYDTRWYVYNVNYTDLNNGESRNIYQVSDWRSGYGNLKLQRKVGTNWVDEPSNTPSTPGATYRYTYKTTPPGCPPAVSNEFVSDYPPHSVGTPPAVTARPIEKVWDALETGYGMYEGTGAFRFNLPCGTFFYPLNFKIERADGVASITYQGKIGFSDTVTRTITFPLIKPANYCQTLGYTNLPAGRYKITVTDACSKTTTREIDLAATTYNPVLKYERDCEIGKVIFDIGRNIVVENNSSFDRVSLQKEQEDQYGNKSWQYVIGANGQNYIDDQKGSFPNLLPGKYRIEMNPFNYTYHAIFENKSNHKYYRNWSFIDPAVPYVSSGKAYKEIIIPDLTKLNPVVNPVVCDSGSATGMIAVDVTGQEVYFPLTFRLYKKTTVTATTSTLIETKKYEESDNKYFYIFKGLTTGFYRVEVEHRCQTVPKDIDIDLTNAFNPFLVIDRPVPFCTGNRARVKLGLSEHIFDINWFKLDANGNKTTTYPLGTGSSFWENIYTTTTYMAEYTLKTGIGCSNKTTYTKSATVVLPPIDEPPFVKTPCPNNIEVTVDVGQCGKAVRWREPEAYPTCLGAVTTTRSHAPGYVFPIGVHTVVYTFADTRGNTSSCSFTVTVKSNALKLKTSQRYVDTSGNPITQLTPNQAFFYELNYENVGSESIKQAVISVKLPQNATVITNGEPDLNSAGDGSSANPYPQKSYNAVNKAYEFVIGGTSGYPESTLKLGDPSRTIRIPLKIQGDCDKLLQPCANYLQTEFSITYQGGPAACPIAQQVDTGVSSITIDTSNCNRQETFCGTGVMTFEATGNFATYQWYKNGSVLTGEIHRTYQANAPGVYKVVKTNSCQGVQVETTETINYEAPSNTTDPIRAQAQNLGVTCPDNSVWTSHFYLCQGGSKNITVSYQNTAFEWQQWNGSCTESSSDCRNLEDQCWTTINNNRTFVANTAGKYRLRLPNCNQSFYFEVFTAGLTGSLTDEIHETDFTQGSVKLLLSTSGVTYKVEIFKGGAPFRTEVINTNDYRINNLSQGTYDVKVTSPQIPGCQYNGQVTINKTSQMKVTATFKGFTSCNKAKFELKAEGGAPTYRFYIWTIDGQQQYTDIPTALAAPHIAIQLAHQPSVEVEVPNITRVGEYVFLVGDTRSGAFALSNKVTVNPPNPHTFTFSATQEIQCESMPNSGVINLTFAPGTQNQNRIINLYKLDDTGARIGTPFKTSSGGLFTGIPAGTYEIEMLSQVAGTTCTYIKKPIVILPPQAPLRAYAGVVADRSCDTAHNQYKVSVNNVTGGTPPYRYSFDGENTYVTNPIGFIGGSTTIYVKDSKDCRLEIPITTQATVIPTIAFSPVVYRCDSGYGSVTITVSSTVSQTYQYSFDGSAKQTLIGNSFNRLLSPGVHTLTVYYRPTDTATTPNVLFTEDFGKDANDCLPVANTSLVCNTTGSLSDGNQVLTKQVQVSSNPNWLATAPTDPSGGRYLAVAGNGNNEVVYQKLLKGVTPNTEFTVSLDALNLIRTGVTAIPARLNVEIAKTDGTTLRSKSLATINSNSWTNYKVTFTETEMTGFANGELLLKVVNTAAATYGGLGNDFAVDNLKVSQAITYCDLKVTQLINIEKNKQMRAEKFGTEKNVSCIGAQDGEVRIRVINPTSTNILYSVERTYTTTTTWTPTTLDAQGVFIVTGLEANQNGVVSIRDANNANCAVSVAYKVGEPTPIVPTVVFMDKVTCYNGGVAKIKVSATGGNAGGYQYRVGLVSGTLGALQPVAPQVNPWEISNLAPGTYTLVVQDSKGCTTETTFEIVNKATLSVTAEPTSYCYGDAQEKKVEITIISGNGNYKVQRVGGNIYAFNTSIFEYPDALDAGTHTFVVTDGFGCQTTVTTQIYAPLSLTVSPTQTQYADCKGSSVNYTLTASGGIPTALKEFKYSVDGGATFHTIGSSTSQVTFTYPVTVATTTEFRFQVTYKPDGSECKREQYVTLAYDPPRFLTNTFTTTQATCGNNNGSVIITPSDYYVGTASHTLKVVNTLGVTQTPTALAPGNYIAHLTDDRGCVATQAFTITAAPQLTATATVSKQMGCTSSAADLAAITVTLNTGGRAPFDILLRNTTSGAQVSETSQLNNVSKVFAGLDYGNYEITITDANSCQTRMNVVILPNSNVMSITPVTPTACATTGEVRITATSSPTFTASTNAYFAIYRPGIQNPPAGSGANIETTSNPNGGTDVWHKGVASGTGVGVTIGGLTPGVQYTFIAYNMVTKCRYTQQMTVPVPTYSQMSVAIDVKNVSCATGSDGTFTFTLTNPHGSTTHIGYEVYREDNHQPIAGAVGTVPAPFTTPQVANGNLPAGKYYVKFTETIGGVASCVTSKNFEIKRSLTQLQIAAVASKKASCNTLGEAWLNITGGTATYTYGYVVSGGAAPSVMTRTVQTSSYINIPAGNWDVYVRDAYGCLQSTTVTIDIFDTPNIATVTTLACQAYHNTNGKIPVRVTLNKIGQGNHYYSLDGAADRPVVWTIANQAFELEVTPLATHTVAVKDVNGCVTTATFSTTALITATATISRNKTCATPTADITVTVAGGTGTYSYTLERLDNGIVAGAILSQDVAFPTPTGGVITIATPTTEAATYRISIYDAETVDCPIVKEVTVRDPDPINLANVVVQPYHEKCNLGLTATGTGSIDIAMPTDSDTYTFKITSAIDITTGNNVTVTTTPTIAGTHTATFTQLRGTTQGVKYQITITNSTGCEAFVETIITSPEPLELQAGVITATQYICEGTNGLSTPKVSVDTSKIRGGMPPYTIEFFDNGGNSLGNGTEYTLPNLNGGTFYATVKDASGTCATSTTSVTVAPAFELQTLSITTTTSATCVVDEVINISVTATPTYIAGTPLRYVIKGTDNAFATITTTTATSLSLTLTGSQNLAGSNYTIEVFNEKTGCSITGVYTVKDANTFEMTSHNPVRAVCHNDNGSIAITLVDKDLSNGDQSTAGFTYTVTAVSGGATTTGTVSGNTTTLTLVGGSYDIEAISNATGCKVAKHRFVVPSNPAEIKVIYVSQKVSVDCNNENGVVALTVIGGQQVYTVTLTDPTTGNVYTKPDIPEGSPGVEITQVKAGNYNITVIDALGCTTATGTLSVTVAPYNAINTASITVATTSITCIDAKDGKLKVSGVTGGAPPYNYTLVRTSATGSDLPKINTTDSEATFTGIEPGTYRVDIYDAQNCSVTVSGSYTFVNPSPITADINTLNSTFVTCKGSDSGKVEITNIAGGTPTYTLTIIRADNRQKVTPEVETTGTSHTFNDLGPSPKDSYYQVVIKDANDCTMTKTLTFTVEELPDVSINEFKYYGTCQANSNSYVDYLEVHFNNPSPDYSKITYSLNGGASATFTRTVGNIAYIDNFNRGSVTQTVEVTYTIVSSIPGMTGSCSASETITIDPYTPLTVTRVTTNTTLNTLEVLAQGGRTNNFRGYTYYFNEVSKGDNPVYKVNHNDPEKEIGGRRYKVVNVRVEDAEGCTVTATYEVEYFDIEVPNYFTPNGDGENEVWKPKYLDNNVNARIYIFDRYGRRLVVLESGQGWDGTYEKRPMPSGDYWYIIEINDQLYDKREFYGNFTLFR</sequence>
<evidence type="ECO:0000313" key="7">
    <source>
        <dbReference type="Proteomes" id="UP000249902"/>
    </source>
</evidence>
<keyword evidence="1" id="KW-0677">Repeat</keyword>
<feature type="chain" id="PRO_5044004850" evidence="2">
    <location>
        <begin position="20"/>
        <end position="3955"/>
    </location>
</feature>